<keyword evidence="8" id="KW-1185">Reference proteome</keyword>
<gene>
    <name evidence="7" type="ORF">FSCOSCO3_A036805</name>
</gene>
<keyword evidence="5" id="KW-0812">Transmembrane</keyword>
<keyword evidence="5" id="KW-1133">Transmembrane helix</keyword>
<dbReference type="SMART" id="SM00409">
    <property type="entry name" value="IG"/>
    <property type="match status" value="2"/>
</dbReference>
<dbReference type="EMBL" id="CAWUFR010001201">
    <property type="protein sequence ID" value="CAK6983118.1"/>
    <property type="molecule type" value="Genomic_DNA"/>
</dbReference>
<feature type="transmembrane region" description="Helical" evidence="5">
    <location>
        <begin position="530"/>
        <end position="554"/>
    </location>
</feature>
<dbReference type="PANTHER" id="PTHR12080:SF80">
    <property type="entry name" value="IMMUNOGLOBULIN V-SET DOMAIN-CONTAINING PROTEIN"/>
    <property type="match status" value="1"/>
</dbReference>
<dbReference type="AlphaFoldDB" id="A0AAV1QI12"/>
<dbReference type="InterPro" id="IPR013783">
    <property type="entry name" value="Ig-like_fold"/>
</dbReference>
<evidence type="ECO:0000256" key="1">
    <source>
        <dbReference type="ARBA" id="ARBA00004370"/>
    </source>
</evidence>
<evidence type="ECO:0000256" key="3">
    <source>
        <dbReference type="ARBA" id="ARBA00023136"/>
    </source>
</evidence>
<protein>
    <submittedName>
        <fullName evidence="7">Uncharacterized protein LOC128369698</fullName>
    </submittedName>
</protein>
<keyword evidence="3 5" id="KW-0472">Membrane</keyword>
<proteinExistence type="predicted"/>
<name>A0AAV1QI12_SCOSC</name>
<dbReference type="GO" id="GO:0016020">
    <property type="term" value="C:membrane"/>
    <property type="evidence" value="ECO:0007669"/>
    <property type="project" value="UniProtKB-SubCell"/>
</dbReference>
<reference evidence="7 8" key="1">
    <citation type="submission" date="2024-01" db="EMBL/GenBank/DDBJ databases">
        <authorList>
            <person name="Alioto T."/>
            <person name="Alioto T."/>
            <person name="Gomez Garrido J."/>
        </authorList>
    </citation>
    <scope>NUCLEOTIDE SEQUENCE [LARGE SCALE GENOMIC DNA]</scope>
</reference>
<keyword evidence="2" id="KW-0732">Signal</keyword>
<evidence type="ECO:0000256" key="5">
    <source>
        <dbReference type="SAM" id="Phobius"/>
    </source>
</evidence>
<feature type="domain" description="Immunoglobulin" evidence="6">
    <location>
        <begin position="332"/>
        <end position="430"/>
    </location>
</feature>
<evidence type="ECO:0000313" key="8">
    <source>
        <dbReference type="Proteomes" id="UP001314229"/>
    </source>
</evidence>
<sequence>MTTCKNQRSKSQTGPLAYELARGSSAVTTVFVQKGKNLHLDVNKPVVLVEYTEFKWTINNTCNVVRLFPDNTTRISDSYKGRVEFYVQNHSLLLKNVQHSDSGDYTALITGEKNQRVAEYNVIIQDPVSPVQLSVNSVSNSTESCNLTVTCSTEDSLISSTFRCDNQTCNQEGGEQSENTTSGSSLRVYLLNDFIICNHSNQVSWTSNMTEIQHFCPLTAETERPGSYLGIAIGIGIVIVVFLLCICFLYKRHTNQQKRKNSENEIYECFQDINLNQTPYQNATEDTSGLSPNSVYALPTDYNISSDHNAESETEEDIPRMVDDDIQRSSAVTTVFVQKGKNLHLDVNKPVVLGKDNEFKWTMNNTHNVVRLFPDKITKILDSDEGRVEFSEQNHSLLLKNVQHNDSGDYTALITGDTNQPLAEYKVIIQDPVSPVQLSVNSVSNSRESCNLTVTCSTEDSLISSTFRCDTQTCNQEGGEQSEVTTSGSSLRVYLLNDFIICNHSNQVSWTRDMKEIRPLCSLNAGFSLYLVRTVVLSVGLIIMVSAVISVHLMKRLNK</sequence>
<evidence type="ECO:0000256" key="2">
    <source>
        <dbReference type="ARBA" id="ARBA00022729"/>
    </source>
</evidence>
<feature type="domain" description="Immunoglobulin" evidence="6">
    <location>
        <begin position="27"/>
        <end position="125"/>
    </location>
</feature>
<dbReference type="Proteomes" id="UP001314229">
    <property type="component" value="Unassembled WGS sequence"/>
</dbReference>
<evidence type="ECO:0000313" key="7">
    <source>
        <dbReference type="EMBL" id="CAK6983118.1"/>
    </source>
</evidence>
<accession>A0AAV1QI12</accession>
<dbReference type="SUPFAM" id="SSF48726">
    <property type="entry name" value="Immunoglobulin"/>
    <property type="match status" value="2"/>
</dbReference>
<comment type="caution">
    <text evidence="7">The sequence shown here is derived from an EMBL/GenBank/DDBJ whole genome shotgun (WGS) entry which is preliminary data.</text>
</comment>
<feature type="transmembrane region" description="Helical" evidence="5">
    <location>
        <begin position="228"/>
        <end position="250"/>
    </location>
</feature>
<organism evidence="7 8">
    <name type="scientific">Scomber scombrus</name>
    <name type="common">Atlantic mackerel</name>
    <name type="synonym">Scomber vernalis</name>
    <dbReference type="NCBI Taxonomy" id="13677"/>
    <lineage>
        <taxon>Eukaryota</taxon>
        <taxon>Metazoa</taxon>
        <taxon>Chordata</taxon>
        <taxon>Craniata</taxon>
        <taxon>Vertebrata</taxon>
        <taxon>Euteleostomi</taxon>
        <taxon>Actinopterygii</taxon>
        <taxon>Neopterygii</taxon>
        <taxon>Teleostei</taxon>
        <taxon>Neoteleostei</taxon>
        <taxon>Acanthomorphata</taxon>
        <taxon>Pelagiaria</taxon>
        <taxon>Scombriformes</taxon>
        <taxon>Scombridae</taxon>
        <taxon>Scomber</taxon>
    </lineage>
</organism>
<comment type="subcellular location">
    <subcellularLocation>
        <location evidence="1">Membrane</location>
    </subcellularLocation>
</comment>
<dbReference type="InterPro" id="IPR036179">
    <property type="entry name" value="Ig-like_dom_sf"/>
</dbReference>
<evidence type="ECO:0000259" key="6">
    <source>
        <dbReference type="SMART" id="SM00409"/>
    </source>
</evidence>
<keyword evidence="4" id="KW-0325">Glycoprotein</keyword>
<evidence type="ECO:0000256" key="4">
    <source>
        <dbReference type="ARBA" id="ARBA00023180"/>
    </source>
</evidence>
<dbReference type="InterPro" id="IPR015631">
    <property type="entry name" value="CD2/SLAM_rcpt"/>
</dbReference>
<dbReference type="PANTHER" id="PTHR12080">
    <property type="entry name" value="SIGNALING LYMPHOCYTIC ACTIVATION MOLECULE"/>
    <property type="match status" value="1"/>
</dbReference>
<dbReference type="Gene3D" id="2.60.40.10">
    <property type="entry name" value="Immunoglobulins"/>
    <property type="match status" value="2"/>
</dbReference>
<dbReference type="InterPro" id="IPR003599">
    <property type="entry name" value="Ig_sub"/>
</dbReference>